<keyword evidence="6" id="KW-0449">Lipoprotein</keyword>
<protein>
    <submittedName>
        <fullName evidence="8">BMP family ABC transporter substrate-binding protein</fullName>
    </submittedName>
</protein>
<dbReference type="InterPro" id="IPR028082">
    <property type="entry name" value="Peripla_BP_I"/>
</dbReference>
<proteinExistence type="inferred from homology"/>
<reference evidence="9" key="1">
    <citation type="submission" date="2017-09" db="EMBL/GenBank/DDBJ databases">
        <title>Depth-based differentiation of microbial function through sediment-hosted aquifers and enrichment of novel symbionts in the deep terrestrial subsurface.</title>
        <authorList>
            <person name="Probst A.J."/>
            <person name="Ladd B."/>
            <person name="Jarett J.K."/>
            <person name="Geller-Mcgrath D.E."/>
            <person name="Sieber C.M.K."/>
            <person name="Emerson J.B."/>
            <person name="Anantharaman K."/>
            <person name="Thomas B.C."/>
            <person name="Malmstrom R."/>
            <person name="Stieglmeier M."/>
            <person name="Klingl A."/>
            <person name="Woyke T."/>
            <person name="Ryan C.M."/>
            <person name="Banfield J.F."/>
        </authorList>
    </citation>
    <scope>NUCLEOTIDE SEQUENCE [LARGE SCALE GENOMIC DNA]</scope>
</reference>
<dbReference type="Proteomes" id="UP000229156">
    <property type="component" value="Unassembled WGS sequence"/>
</dbReference>
<keyword evidence="4" id="KW-0732">Signal</keyword>
<dbReference type="EMBL" id="PFUT01000034">
    <property type="protein sequence ID" value="PJB09135.1"/>
    <property type="molecule type" value="Genomic_DNA"/>
</dbReference>
<dbReference type="InterPro" id="IPR003760">
    <property type="entry name" value="PnrA-like"/>
</dbReference>
<evidence type="ECO:0000313" key="8">
    <source>
        <dbReference type="EMBL" id="PJB09135.1"/>
    </source>
</evidence>
<keyword evidence="5" id="KW-0472">Membrane</keyword>
<evidence type="ECO:0000313" key="9">
    <source>
        <dbReference type="Proteomes" id="UP000229156"/>
    </source>
</evidence>
<evidence type="ECO:0000256" key="5">
    <source>
        <dbReference type="ARBA" id="ARBA00023136"/>
    </source>
</evidence>
<comment type="caution">
    <text evidence="8">The sequence shown here is derived from an EMBL/GenBank/DDBJ whole genome shotgun (WGS) entry which is preliminary data.</text>
</comment>
<evidence type="ECO:0000256" key="2">
    <source>
        <dbReference type="ARBA" id="ARBA00008610"/>
    </source>
</evidence>
<evidence type="ECO:0000259" key="7">
    <source>
        <dbReference type="Pfam" id="PF02608"/>
    </source>
</evidence>
<dbReference type="GO" id="GO:0005886">
    <property type="term" value="C:plasma membrane"/>
    <property type="evidence" value="ECO:0007669"/>
    <property type="project" value="UniProtKB-SubCell"/>
</dbReference>
<gene>
    <name evidence="8" type="ORF">CO121_01610</name>
</gene>
<evidence type="ECO:0000256" key="6">
    <source>
        <dbReference type="ARBA" id="ARBA00023288"/>
    </source>
</evidence>
<accession>A0A2M7ZUX2</accession>
<evidence type="ECO:0000256" key="4">
    <source>
        <dbReference type="ARBA" id="ARBA00022729"/>
    </source>
</evidence>
<dbReference type="PANTHER" id="PTHR34296">
    <property type="entry name" value="TRANSCRIPTIONAL ACTIVATOR PROTEIN MED"/>
    <property type="match status" value="1"/>
</dbReference>
<dbReference type="PANTHER" id="PTHR34296:SF2">
    <property type="entry name" value="ABC TRANSPORTER GUANOSINE-BINDING PROTEIN NUPN"/>
    <property type="match status" value="1"/>
</dbReference>
<dbReference type="SUPFAM" id="SSF53822">
    <property type="entry name" value="Periplasmic binding protein-like I"/>
    <property type="match status" value="1"/>
</dbReference>
<dbReference type="AlphaFoldDB" id="A0A2M7ZUX2"/>
<feature type="domain" description="ABC transporter substrate-binding protein PnrA-like" evidence="7">
    <location>
        <begin position="42"/>
        <end position="329"/>
    </location>
</feature>
<dbReference type="CDD" id="cd06354">
    <property type="entry name" value="PBP1_PrnA-like"/>
    <property type="match status" value="1"/>
</dbReference>
<comment type="similarity">
    <text evidence="2">Belongs to the BMP lipoprotein family.</text>
</comment>
<evidence type="ECO:0000256" key="1">
    <source>
        <dbReference type="ARBA" id="ARBA00004193"/>
    </source>
</evidence>
<dbReference type="Pfam" id="PF02608">
    <property type="entry name" value="Bmp"/>
    <property type="match status" value="1"/>
</dbReference>
<sequence>MERKTLILLAGLTIVLLMALILLVKPSPEVGQPGRKIEGITMVTDIGGLGDKSFNDAGWNGVQMVSKGLGLKADVIQKMEGRELVENVSQAAEASDIVVGMGFMIKDAIIANAPLYPDVYFILIDENAGALPNVASYLFYSGQSGYLAGIIAASVSEKGKIGVVKGMDFPSVLTYVAGFKAGAKTWNEFSGDKVEVLTKTADTFIDSAKGRALTKSLINEGADIIFDVAGATGIGVYEAVQESNRAEGITEEELTTGSKMPKYFAVGVDVDHDEMYPGEVLVSALKKMSETIYRAVEDITKNNFKGGLHLVDFKDGFTGISDMKYTKQYVPQEALILVEKAEELMMNRDERLLIPLDMMDVDEYLDGFKVPEELLK</sequence>
<organism evidence="8 9">
    <name type="scientific">bacterium (Candidatus Gribaldobacteria) CG_4_9_14_3_um_filter_36_15</name>
    <dbReference type="NCBI Taxonomy" id="2014269"/>
    <lineage>
        <taxon>Bacteria</taxon>
        <taxon>Candidatus Gribaldobacteria</taxon>
    </lineage>
</organism>
<dbReference type="Gene3D" id="3.40.50.2300">
    <property type="match status" value="2"/>
</dbReference>
<comment type="subcellular location">
    <subcellularLocation>
        <location evidence="1">Cell membrane</location>
        <topology evidence="1">Lipid-anchor</topology>
    </subcellularLocation>
</comment>
<dbReference type="InterPro" id="IPR050957">
    <property type="entry name" value="BMP_lipoprotein"/>
</dbReference>
<keyword evidence="3" id="KW-1003">Cell membrane</keyword>
<evidence type="ECO:0000256" key="3">
    <source>
        <dbReference type="ARBA" id="ARBA00022475"/>
    </source>
</evidence>
<name>A0A2M7ZUX2_9BACT</name>